<dbReference type="AlphaFoldDB" id="A0A0C2GM41"/>
<evidence type="ECO:0000313" key="1">
    <source>
        <dbReference type="EMBL" id="KIH58131.1"/>
    </source>
</evidence>
<dbReference type="EMBL" id="KN733477">
    <property type="protein sequence ID" value="KIH58131.1"/>
    <property type="molecule type" value="Genomic_DNA"/>
</dbReference>
<keyword evidence="2" id="KW-1185">Reference proteome</keyword>
<evidence type="ECO:0000313" key="2">
    <source>
        <dbReference type="Proteomes" id="UP000054047"/>
    </source>
</evidence>
<name>A0A0C2GM41_9BILA</name>
<reference evidence="1 2" key="1">
    <citation type="submission" date="2013-12" db="EMBL/GenBank/DDBJ databases">
        <title>Draft genome of the parsitic nematode Ancylostoma duodenale.</title>
        <authorList>
            <person name="Mitreva M."/>
        </authorList>
    </citation>
    <scope>NUCLEOTIDE SEQUENCE [LARGE SCALE GENOMIC DNA]</scope>
    <source>
        <strain evidence="1 2">Zhejiang</strain>
    </source>
</reference>
<protein>
    <submittedName>
        <fullName evidence="1">Uncharacterized protein</fullName>
    </submittedName>
</protein>
<accession>A0A0C2GM41</accession>
<sequence length="76" mass="8211">MFPHQTLRGIEVAMREREHESRLVPKERFDFSCVTVQLNALNDTILLFICVLLLSLPSEACLGGFGGGACGGGCGK</sequence>
<proteinExistence type="predicted"/>
<gene>
    <name evidence="1" type="ORF">ANCDUO_11669</name>
</gene>
<dbReference type="Proteomes" id="UP000054047">
    <property type="component" value="Unassembled WGS sequence"/>
</dbReference>
<organism evidence="1 2">
    <name type="scientific">Ancylostoma duodenale</name>
    <dbReference type="NCBI Taxonomy" id="51022"/>
    <lineage>
        <taxon>Eukaryota</taxon>
        <taxon>Metazoa</taxon>
        <taxon>Ecdysozoa</taxon>
        <taxon>Nematoda</taxon>
        <taxon>Chromadorea</taxon>
        <taxon>Rhabditida</taxon>
        <taxon>Rhabditina</taxon>
        <taxon>Rhabditomorpha</taxon>
        <taxon>Strongyloidea</taxon>
        <taxon>Ancylostomatidae</taxon>
        <taxon>Ancylostomatinae</taxon>
        <taxon>Ancylostoma</taxon>
    </lineage>
</organism>